<protein>
    <submittedName>
        <fullName evidence="2">Uncharacterized protein</fullName>
    </submittedName>
</protein>
<feature type="compositionally biased region" description="Basic and acidic residues" evidence="1">
    <location>
        <begin position="708"/>
        <end position="733"/>
    </location>
</feature>
<feature type="region of interest" description="Disordered" evidence="1">
    <location>
        <begin position="555"/>
        <end position="670"/>
    </location>
</feature>
<feature type="region of interest" description="Disordered" evidence="1">
    <location>
        <begin position="708"/>
        <end position="780"/>
    </location>
</feature>
<evidence type="ECO:0000313" key="3">
    <source>
        <dbReference type="Proteomes" id="UP000054845"/>
    </source>
</evidence>
<sequence>MGLLHLAFDNLTTTSSPLLRLEALQTNLTPALYRSPAILDTSVLELGFQNSSEVATEAALDTMHTGASPLLQDSHLGEETSSFTFSWTPLLGGSSAFGPWELAANADHGALCSALIDRQSNFSEGSSSNSDSSGGQPGSPSSAPNLSVEGPPMSAWNDVPNRSNTRSSSDASDDEALVEDVWPESSNGRSLRRVRRTAFNDTTGATNDAITASGGGSNGIFTPVTLVAPAPKIAAATSEATVAKLCSVASPPELRLAIGPNTTMTSAPQSAWADLSQKSDGEKQCAAFDARNVVAPNQVGSARTQNPHSDAALELSSSTAFSSAQSSTGVGALFQRRAHASRAGDMPAPKPIGTSTLSGAFTTPLSAAPLPAKQHSQARTATFPLSQTWDQLSPEQQSRVIQLQSNIASEAQTGAHRPRGDSGVSGEGSSVRAAGNQAALIYPRGRQDHASKPQGPGSSGFAYTSMGLLTPISPVHALAPSSAQVPSHHFSPASSAFRVSTMPSDMAASYGVPFNMNTAVIGSNALGLSQPFPGTNGLSSCPSTGLQAIDPSSFGAFTSEYPDPPASLFHKERQSSHAPLSPRSPNKAKSAPNLRSVDPQQHQDAPSRSPRKIASNRRLHASSNASTMPTETSPASSFNSGRPRTMTLSSASSGYRTLDSPSFPPTPRSGGSISFVNYGIEDADELCAAVAPSGSYKIPLRGYGSAGDIKEAGEKGAKAAKRDGPRWEERKDSASSSSVKARAVKRRKSVPNLAERASAPKEDIPPVPPLPPAFAAAKLS</sequence>
<feature type="compositionally biased region" description="Low complexity" evidence="1">
    <location>
        <begin position="122"/>
        <end position="145"/>
    </location>
</feature>
<feature type="compositionally biased region" description="Basic residues" evidence="1">
    <location>
        <begin position="609"/>
        <end position="620"/>
    </location>
</feature>
<organism evidence="2 3">
    <name type="scientific">Ceraceosorus bombacis</name>
    <dbReference type="NCBI Taxonomy" id="401625"/>
    <lineage>
        <taxon>Eukaryota</taxon>
        <taxon>Fungi</taxon>
        <taxon>Dikarya</taxon>
        <taxon>Basidiomycota</taxon>
        <taxon>Ustilaginomycotina</taxon>
        <taxon>Exobasidiomycetes</taxon>
        <taxon>Ceraceosorales</taxon>
        <taxon>Ceraceosoraceae</taxon>
        <taxon>Ceraceosorus</taxon>
    </lineage>
</organism>
<dbReference type="STRING" id="401625.A0A0P1BC45"/>
<accession>A0A0P1BC45</accession>
<reference evidence="2 3" key="1">
    <citation type="submission" date="2014-09" db="EMBL/GenBank/DDBJ databases">
        <authorList>
            <person name="Magalhaes I.L.F."/>
            <person name="Oliveira U."/>
            <person name="Santos F.R."/>
            <person name="Vidigal T.H.D.A."/>
            <person name="Brescovit A.D."/>
            <person name="Santos A.J."/>
        </authorList>
    </citation>
    <scope>NUCLEOTIDE SEQUENCE [LARGE SCALE GENOMIC DNA]</scope>
</reference>
<evidence type="ECO:0000256" key="1">
    <source>
        <dbReference type="SAM" id="MobiDB-lite"/>
    </source>
</evidence>
<feature type="compositionally biased region" description="Low complexity" evidence="1">
    <location>
        <begin position="421"/>
        <end position="432"/>
    </location>
</feature>
<keyword evidence="3" id="KW-1185">Reference proteome</keyword>
<dbReference type="EMBL" id="CCYA01000221">
    <property type="protein sequence ID" value="CEH13636.1"/>
    <property type="molecule type" value="Genomic_DNA"/>
</dbReference>
<feature type="compositionally biased region" description="Polar residues" evidence="1">
    <location>
        <begin position="160"/>
        <end position="170"/>
    </location>
</feature>
<dbReference type="OrthoDB" id="3354882at2759"/>
<proteinExistence type="predicted"/>
<feature type="region of interest" description="Disordered" evidence="1">
    <location>
        <begin position="409"/>
        <end position="432"/>
    </location>
</feature>
<name>A0A0P1BC45_9BASI</name>
<feature type="region of interest" description="Disordered" evidence="1">
    <location>
        <begin position="122"/>
        <end position="194"/>
    </location>
</feature>
<feature type="compositionally biased region" description="Acidic residues" evidence="1">
    <location>
        <begin position="171"/>
        <end position="182"/>
    </location>
</feature>
<dbReference type="Proteomes" id="UP000054845">
    <property type="component" value="Unassembled WGS sequence"/>
</dbReference>
<evidence type="ECO:0000313" key="2">
    <source>
        <dbReference type="EMBL" id="CEH13636.1"/>
    </source>
</evidence>
<dbReference type="AlphaFoldDB" id="A0A0P1BC45"/>
<feature type="compositionally biased region" description="Polar residues" evidence="1">
    <location>
        <begin position="621"/>
        <end position="655"/>
    </location>
</feature>